<dbReference type="Pfam" id="PF10006">
    <property type="entry name" value="DUF2249"/>
    <property type="match status" value="1"/>
</dbReference>
<feature type="domain" description="DUF2249" evidence="1">
    <location>
        <begin position="10"/>
        <end position="78"/>
    </location>
</feature>
<dbReference type="AlphaFoldDB" id="A0AA92K741"/>
<dbReference type="InterPro" id="IPR018720">
    <property type="entry name" value="DUF2249"/>
</dbReference>
<gene>
    <name evidence="2" type="ORF">HF909_23275</name>
</gene>
<sequence>MKQTVPSIQLDLRMLAPRERHPLIFSAFGELDIGQRLELISDHDPHPLRSHFQIERPGQFAWDDVERGPHTWRVAITKVAAAASTATGTGTGTGAGYCCGGGCSGA</sequence>
<protein>
    <submittedName>
        <fullName evidence="2">DUF2249 domain-containing protein</fullName>
    </submittedName>
</protein>
<organism evidence="2 3">
    <name type="scientific">Ralstonia solanacearum</name>
    <name type="common">Pseudomonas solanacearum</name>
    <dbReference type="NCBI Taxonomy" id="305"/>
    <lineage>
        <taxon>Bacteria</taxon>
        <taxon>Pseudomonadati</taxon>
        <taxon>Pseudomonadota</taxon>
        <taxon>Betaproteobacteria</taxon>
        <taxon>Burkholderiales</taxon>
        <taxon>Burkholderiaceae</taxon>
        <taxon>Ralstonia</taxon>
        <taxon>Ralstonia solanacearum species complex</taxon>
    </lineage>
</organism>
<evidence type="ECO:0000313" key="2">
    <source>
        <dbReference type="EMBL" id="QOK99263.1"/>
    </source>
</evidence>
<reference evidence="3" key="1">
    <citation type="submission" date="2020-04" db="EMBL/GenBank/DDBJ databases">
        <title>Ralstonia solanacearum UW576, UW763, UW773, and UW774.</title>
        <authorList>
            <person name="Steidl O."/>
            <person name="Truchon A."/>
            <person name="Allen C."/>
        </authorList>
    </citation>
    <scope>NUCLEOTIDE SEQUENCE [LARGE SCALE GENOMIC DNA]</scope>
    <source>
        <strain evidence="3">UW774</strain>
        <plasmid evidence="3">pUW774mp</plasmid>
    </source>
</reference>
<evidence type="ECO:0000313" key="3">
    <source>
        <dbReference type="Proteomes" id="UP000593970"/>
    </source>
</evidence>
<dbReference type="EMBL" id="CP051170">
    <property type="protein sequence ID" value="QOK99263.1"/>
    <property type="molecule type" value="Genomic_DNA"/>
</dbReference>
<name>A0AA92K741_RALSL</name>
<geneLocation type="plasmid" evidence="2 3">
    <name>pUW774mp</name>
</geneLocation>
<evidence type="ECO:0000259" key="1">
    <source>
        <dbReference type="Pfam" id="PF10006"/>
    </source>
</evidence>
<accession>A0AA92K741</accession>
<dbReference type="Proteomes" id="UP000593970">
    <property type="component" value="Plasmid pUW774mp"/>
</dbReference>
<keyword evidence="2" id="KW-0614">Plasmid</keyword>
<proteinExistence type="predicted"/>